<evidence type="ECO:0000313" key="1">
    <source>
        <dbReference type="EMBL" id="KIY99548.1"/>
    </source>
</evidence>
<dbReference type="GO" id="GO:0004342">
    <property type="term" value="F:glucosamine-6-phosphate deaminase activity"/>
    <property type="evidence" value="ECO:0007669"/>
    <property type="project" value="UniProtKB-EC"/>
</dbReference>
<dbReference type="PANTHER" id="PTHR42892">
    <property type="entry name" value="GLUCOSAMINE-6-PHOSPHATE DEAMINASE-LIKE PROTEIN BT_0258-RELATED"/>
    <property type="match status" value="1"/>
</dbReference>
<sequence>MVRKKPLSDADVALVQGLLEEVQPHQVFAAGDLSDPHGTHRTCLEAVLKALGNLKASNASWMADCRVWLYRGAWQEWGIDEMDMAVPLSPQELVTKRHAIYKHQSQKDRPLFPGPDEREFWQRSEARNRETAALFDRLGLPVGGPALPGLRVVALLFG</sequence>
<name>A0A0D2KW10_9CHLO</name>
<dbReference type="InterPro" id="IPR024078">
    <property type="entry name" value="LmbE-like_dom_sf"/>
</dbReference>
<organism evidence="1 2">
    <name type="scientific">Monoraphidium neglectum</name>
    <dbReference type="NCBI Taxonomy" id="145388"/>
    <lineage>
        <taxon>Eukaryota</taxon>
        <taxon>Viridiplantae</taxon>
        <taxon>Chlorophyta</taxon>
        <taxon>core chlorophytes</taxon>
        <taxon>Chlorophyceae</taxon>
        <taxon>CS clade</taxon>
        <taxon>Sphaeropleales</taxon>
        <taxon>Selenastraceae</taxon>
        <taxon>Monoraphidium</taxon>
    </lineage>
</organism>
<dbReference type="PANTHER" id="PTHR42892:SF1">
    <property type="entry name" value="GLUCOSAMINE-6-PHOSPHATE ISOMERASE"/>
    <property type="match status" value="1"/>
</dbReference>
<dbReference type="SUPFAM" id="SSF102588">
    <property type="entry name" value="LmbE-like"/>
    <property type="match status" value="1"/>
</dbReference>
<dbReference type="RefSeq" id="XP_013898568.1">
    <property type="nucleotide sequence ID" value="XM_014043114.1"/>
</dbReference>
<dbReference type="InterPro" id="IPR052960">
    <property type="entry name" value="GlcN6P_deaminase-like"/>
</dbReference>
<dbReference type="Proteomes" id="UP000054498">
    <property type="component" value="Unassembled WGS sequence"/>
</dbReference>
<reference evidence="1 2" key="1">
    <citation type="journal article" date="2013" name="BMC Genomics">
        <title>Reconstruction of the lipid metabolism for the microalga Monoraphidium neglectum from its genome sequence reveals characteristics suitable for biofuel production.</title>
        <authorList>
            <person name="Bogen C."/>
            <person name="Al-Dilaimi A."/>
            <person name="Albersmeier A."/>
            <person name="Wichmann J."/>
            <person name="Grundmann M."/>
            <person name="Rupp O."/>
            <person name="Lauersen K.J."/>
            <person name="Blifernez-Klassen O."/>
            <person name="Kalinowski J."/>
            <person name="Goesmann A."/>
            <person name="Mussgnug J.H."/>
            <person name="Kruse O."/>
        </authorList>
    </citation>
    <scope>NUCLEOTIDE SEQUENCE [LARGE SCALE GENOMIC DNA]</scope>
    <source>
        <strain evidence="1 2">SAG 48.87</strain>
    </source>
</reference>
<keyword evidence="2" id="KW-1185">Reference proteome</keyword>
<dbReference type="Gene3D" id="3.40.50.10320">
    <property type="entry name" value="LmbE-like"/>
    <property type="match status" value="1"/>
</dbReference>
<dbReference type="OrthoDB" id="512354at2759"/>
<dbReference type="AlphaFoldDB" id="A0A0D2KW10"/>
<dbReference type="GeneID" id="25741288"/>
<dbReference type="KEGG" id="mng:MNEG_8412"/>
<evidence type="ECO:0000313" key="2">
    <source>
        <dbReference type="Proteomes" id="UP000054498"/>
    </source>
</evidence>
<proteinExistence type="predicted"/>
<protein>
    <submittedName>
        <fullName evidence="1">Glucosamine-6-phosphate deaminase</fullName>
        <ecNumber evidence="1">3.5.99.6</ecNumber>
    </submittedName>
</protein>
<dbReference type="STRING" id="145388.A0A0D2KW10"/>
<gene>
    <name evidence="1" type="ORF">MNEG_8412</name>
</gene>
<dbReference type="EMBL" id="KK101815">
    <property type="protein sequence ID" value="KIY99548.1"/>
    <property type="molecule type" value="Genomic_DNA"/>
</dbReference>
<accession>A0A0D2KW10</accession>
<dbReference type="EC" id="3.5.99.6" evidence="1"/>
<keyword evidence="1" id="KW-0378">Hydrolase</keyword>